<sequence length="80" mass="8814">MNDFSCDDVDFVTSDTHFGHARIIELAGRPFSAVEEMDAEMVRRWNDVVSADAVVLHLGDLALDTITETFAIEQGELASV</sequence>
<dbReference type="Proteomes" id="UP000293995">
    <property type="component" value="Chromosome"/>
</dbReference>
<reference evidence="1 2" key="1">
    <citation type="submission" date="2019-01" db="EMBL/GenBank/DDBJ databases">
        <title>Genome sequencing of strain DFW100M-13.</title>
        <authorList>
            <person name="Heo J."/>
            <person name="Kim S.-J."/>
            <person name="Kim J.-S."/>
            <person name="Hong S.-B."/>
            <person name="Kwon S.-W."/>
        </authorList>
    </citation>
    <scope>NUCLEOTIDE SEQUENCE [LARGE SCALE GENOMIC DNA]</scope>
    <source>
        <strain evidence="1 2">DFW100M-13</strain>
    </source>
</reference>
<dbReference type="KEGG" id="mprt:ET475_11055"/>
<dbReference type="SUPFAM" id="SSF56300">
    <property type="entry name" value="Metallo-dependent phosphatases"/>
    <property type="match status" value="1"/>
</dbReference>
<dbReference type="InterPro" id="IPR029052">
    <property type="entry name" value="Metallo-depent_PP-like"/>
</dbReference>
<name>A0A4P6EDW0_9MICO</name>
<dbReference type="RefSeq" id="WP_129389933.1">
    <property type="nucleotide sequence ID" value="NZ_CP035494.1"/>
</dbReference>
<protein>
    <recommendedName>
        <fullName evidence="3">Metallophosphoesterase</fullName>
    </recommendedName>
</protein>
<evidence type="ECO:0000313" key="2">
    <source>
        <dbReference type="Proteomes" id="UP000293995"/>
    </source>
</evidence>
<dbReference type="AlphaFoldDB" id="A0A4P6EDW0"/>
<evidence type="ECO:0000313" key="1">
    <source>
        <dbReference type="EMBL" id="QAY60470.1"/>
    </source>
</evidence>
<dbReference type="OrthoDB" id="5380073at2"/>
<evidence type="ECO:0008006" key="3">
    <source>
        <dbReference type="Google" id="ProtNLM"/>
    </source>
</evidence>
<dbReference type="EMBL" id="CP035494">
    <property type="protein sequence ID" value="QAY60470.1"/>
    <property type="molecule type" value="Genomic_DNA"/>
</dbReference>
<keyword evidence="2" id="KW-1185">Reference proteome</keyword>
<gene>
    <name evidence="1" type="ORF">ET475_11055</name>
</gene>
<accession>A0A4P6EDW0</accession>
<organism evidence="1 2">
    <name type="scientific">Microbacterium protaetiae</name>
    <dbReference type="NCBI Taxonomy" id="2509458"/>
    <lineage>
        <taxon>Bacteria</taxon>
        <taxon>Bacillati</taxon>
        <taxon>Actinomycetota</taxon>
        <taxon>Actinomycetes</taxon>
        <taxon>Micrococcales</taxon>
        <taxon>Microbacteriaceae</taxon>
        <taxon>Microbacterium</taxon>
    </lineage>
</organism>
<proteinExistence type="predicted"/>
<dbReference type="Gene3D" id="3.60.21.10">
    <property type="match status" value="1"/>
</dbReference>